<accession>A0A1F7WGI9</accession>
<keyword evidence="1" id="KW-1133">Transmembrane helix</keyword>
<evidence type="ECO:0008006" key="4">
    <source>
        <dbReference type="Google" id="ProtNLM"/>
    </source>
</evidence>
<evidence type="ECO:0000313" key="2">
    <source>
        <dbReference type="EMBL" id="OGM01155.1"/>
    </source>
</evidence>
<dbReference type="STRING" id="1817813.A2008_14025"/>
<proteinExistence type="predicted"/>
<feature type="transmembrane region" description="Helical" evidence="1">
    <location>
        <begin position="159"/>
        <end position="180"/>
    </location>
</feature>
<dbReference type="Proteomes" id="UP000178735">
    <property type="component" value="Unassembled WGS sequence"/>
</dbReference>
<feature type="transmembrane region" description="Helical" evidence="1">
    <location>
        <begin position="105"/>
        <end position="121"/>
    </location>
</feature>
<reference evidence="2 3" key="1">
    <citation type="journal article" date="2016" name="Nat. Commun.">
        <title>Thousands of microbial genomes shed light on interconnected biogeochemical processes in an aquifer system.</title>
        <authorList>
            <person name="Anantharaman K."/>
            <person name="Brown C.T."/>
            <person name="Hug L.A."/>
            <person name="Sharon I."/>
            <person name="Castelle C.J."/>
            <person name="Probst A.J."/>
            <person name="Thomas B.C."/>
            <person name="Singh A."/>
            <person name="Wilkins M.J."/>
            <person name="Karaoz U."/>
            <person name="Brodie E.L."/>
            <person name="Williams K.H."/>
            <person name="Hubbard S.S."/>
            <person name="Banfield J.F."/>
        </authorList>
    </citation>
    <scope>NUCLEOTIDE SEQUENCE [LARGE SCALE GENOMIC DNA]</scope>
</reference>
<organism evidence="2 3">
    <name type="scientific">Candidatus Wallbacteria bacterium GWC2_49_35</name>
    <dbReference type="NCBI Taxonomy" id="1817813"/>
    <lineage>
        <taxon>Bacteria</taxon>
        <taxon>Candidatus Walliibacteriota</taxon>
    </lineage>
</organism>
<keyword evidence="1" id="KW-0812">Transmembrane</keyword>
<dbReference type="AlphaFoldDB" id="A0A1F7WGI9"/>
<evidence type="ECO:0000313" key="3">
    <source>
        <dbReference type="Proteomes" id="UP000178735"/>
    </source>
</evidence>
<name>A0A1F7WGI9_9BACT</name>
<sequence>MEQFSLNNYIKRMAGLAASPETAIRAAIDEDAKFDAAASLVLANIINVMISVMWVFYFNFKYSAIQLSLFKYVIKTLIGTNVTFALCAVCYFYIGRALGGTGTPMNIFVSFGLISVLTTAVSNIGNFISWLTFPATLINIAIGYVACREAHRFTEPKQVVITAVVASIAVSFANYIISFVI</sequence>
<protein>
    <recommendedName>
        <fullName evidence="4">Yip1 domain-containing protein</fullName>
    </recommendedName>
</protein>
<gene>
    <name evidence="2" type="ORF">A2008_14025</name>
</gene>
<feature type="transmembrane region" description="Helical" evidence="1">
    <location>
        <begin position="72"/>
        <end position="93"/>
    </location>
</feature>
<evidence type="ECO:0000256" key="1">
    <source>
        <dbReference type="SAM" id="Phobius"/>
    </source>
</evidence>
<dbReference type="EMBL" id="MGFH01000240">
    <property type="protein sequence ID" value="OGM01155.1"/>
    <property type="molecule type" value="Genomic_DNA"/>
</dbReference>
<feature type="transmembrane region" description="Helical" evidence="1">
    <location>
        <begin position="40"/>
        <end position="60"/>
    </location>
</feature>
<keyword evidence="1" id="KW-0472">Membrane</keyword>
<comment type="caution">
    <text evidence="2">The sequence shown here is derived from an EMBL/GenBank/DDBJ whole genome shotgun (WGS) entry which is preliminary data.</text>
</comment>